<dbReference type="EMBL" id="BLBC01000006">
    <property type="protein sequence ID" value="GET45799.1"/>
    <property type="molecule type" value="Genomic_DNA"/>
</dbReference>
<evidence type="ECO:0008006" key="5">
    <source>
        <dbReference type="Google" id="ProtNLM"/>
    </source>
</evidence>
<name>A0A5M4B879_9FLAO</name>
<evidence type="ECO:0000256" key="2">
    <source>
        <dbReference type="SAM" id="MobiDB-lite"/>
    </source>
</evidence>
<evidence type="ECO:0000313" key="4">
    <source>
        <dbReference type="Proteomes" id="UP000398217"/>
    </source>
</evidence>
<feature type="coiled-coil region" evidence="1">
    <location>
        <begin position="381"/>
        <end position="420"/>
    </location>
</feature>
<feature type="coiled-coil region" evidence="1">
    <location>
        <begin position="543"/>
        <end position="634"/>
    </location>
</feature>
<keyword evidence="1" id="KW-0175">Coiled coil</keyword>
<organism evidence="3 4">
    <name type="scientific">Capnocytophaga felis</name>
    <dbReference type="NCBI Taxonomy" id="2267611"/>
    <lineage>
        <taxon>Bacteria</taxon>
        <taxon>Pseudomonadati</taxon>
        <taxon>Bacteroidota</taxon>
        <taxon>Flavobacteriia</taxon>
        <taxon>Flavobacteriales</taxon>
        <taxon>Flavobacteriaceae</taxon>
        <taxon>Capnocytophaga</taxon>
    </lineage>
</organism>
<evidence type="ECO:0000313" key="3">
    <source>
        <dbReference type="EMBL" id="GET45799.1"/>
    </source>
</evidence>
<accession>A0A5M4B879</accession>
<gene>
    <name evidence="3" type="ORF">RCZ01_11010</name>
</gene>
<dbReference type="Pfam" id="PF03993">
    <property type="entry name" value="DUF349"/>
    <property type="match status" value="5"/>
</dbReference>
<dbReference type="AlphaFoldDB" id="A0A5M4B879"/>
<protein>
    <recommendedName>
        <fullName evidence="5">Chromosome segregation protein</fullName>
    </recommendedName>
</protein>
<sequence length="649" mass="78049">MSELKKDNLQPTEEGRDFHKKENLEGNVNLTAESGNTTEYLDEIHQENAEDAEDFENAKRHEIPMLNYEAMSLEALSKEFKRLLHTEKVQAIKKHAEAIRQEFDKKYEELLEEKKEEYIADGGEEYDFKYESPIHRTFYGLFNEYREKRNNYHKELEKIHKENLKERQEIIEEIKKLINVEENINTTFKSFQQLQERWRKAGPVSRKDYDVLWGNYHHHVENFYDFIDLSRDLRDIDFKRNLEEKLKIIEKAEALCKEDVDALKAFRELQLLHKVWKEEIGPVAREYREEVWQRFSEITKNIHKKRQYYFDNLDKVYEQNAVKRTEIIAKIKEIADKEITSHNGWQKGIKEVDALREAFLNIGKVPAHLTNEIWDKFKESVRSFNRKKNNYYKNLKREQQENLEKKLALLEIAKANKNSRDWDAVTPVMKKIQEEWKEIGNVPKKNADKIWKEFRKACNEYFDELHKAIKSSQNEEYAALDKKKEFLDKIKEHKLTQDKEKEIEILQGFVSQWNELGKVPHAKRGIDTKFHKVIDAFYKKLDFDKQEIELIKYNNKLEKLANEDDESSLNQEMFFVRRRIDELKLEILQLENNLQFFNNVDENNPLFREVIKNINSQKENLETWTVKLRELKNLQQTQAGESEEENKEE</sequence>
<feature type="region of interest" description="Disordered" evidence="2">
    <location>
        <begin position="1"/>
        <end position="35"/>
    </location>
</feature>
<dbReference type="RefSeq" id="WP_173014971.1">
    <property type="nucleotide sequence ID" value="NZ_BLBC01000006.1"/>
</dbReference>
<keyword evidence="4" id="KW-1185">Reference proteome</keyword>
<comment type="caution">
    <text evidence="3">The sequence shown here is derived from an EMBL/GenBank/DDBJ whole genome shotgun (WGS) entry which is preliminary data.</text>
</comment>
<feature type="compositionally biased region" description="Basic and acidic residues" evidence="2">
    <location>
        <begin position="1"/>
        <end position="24"/>
    </location>
</feature>
<proteinExistence type="predicted"/>
<reference evidence="4" key="1">
    <citation type="journal article" date="2020" name="Int. J. Syst. Evol. Microbiol.">
        <title>Capnocytophaga felis sp. nov. isolated from the feline oral cavity.</title>
        <authorList>
            <person name="Suzuki M."/>
            <person name="Umeda K."/>
            <person name="Kimura M."/>
            <person name="Imaoka K."/>
            <person name="Morikawa S."/>
            <person name="Maeda K."/>
        </authorList>
    </citation>
    <scope>NUCLEOTIDE SEQUENCE [LARGE SCALE GENOMIC DNA]</scope>
    <source>
        <strain evidence="4">KC07070</strain>
    </source>
</reference>
<dbReference type="InterPro" id="IPR007139">
    <property type="entry name" value="DUF349"/>
</dbReference>
<dbReference type="Proteomes" id="UP000398217">
    <property type="component" value="Unassembled WGS sequence"/>
</dbReference>
<evidence type="ECO:0000256" key="1">
    <source>
        <dbReference type="SAM" id="Coils"/>
    </source>
</evidence>
<feature type="compositionally biased region" description="Polar residues" evidence="2">
    <location>
        <begin position="26"/>
        <end position="35"/>
    </location>
</feature>